<keyword evidence="3" id="KW-0540">Nuclease</keyword>
<dbReference type="EMBL" id="BKCJ010010364">
    <property type="protein sequence ID" value="GEU91251.1"/>
    <property type="molecule type" value="Genomic_DNA"/>
</dbReference>
<dbReference type="PANTHER" id="PTHR37984">
    <property type="entry name" value="PROTEIN CBG26694"/>
    <property type="match status" value="1"/>
</dbReference>
<evidence type="ECO:0000256" key="4">
    <source>
        <dbReference type="ARBA" id="ARBA00022759"/>
    </source>
</evidence>
<feature type="domain" description="Reverse transcriptase" evidence="6">
    <location>
        <begin position="381"/>
        <end position="560"/>
    </location>
</feature>
<dbReference type="Gene3D" id="3.30.70.270">
    <property type="match status" value="1"/>
</dbReference>
<keyword evidence="7" id="KW-0695">RNA-directed DNA polymerase</keyword>
<dbReference type="GO" id="GO:0005516">
    <property type="term" value="F:calmodulin binding"/>
    <property type="evidence" value="ECO:0007669"/>
    <property type="project" value="UniProtKB-KW"/>
</dbReference>
<dbReference type="Gene3D" id="1.20.5.190">
    <property type="match status" value="1"/>
</dbReference>
<accession>A0A6L2NY77</accession>
<dbReference type="SUPFAM" id="SSF50630">
    <property type="entry name" value="Acid proteases"/>
    <property type="match status" value="1"/>
</dbReference>
<dbReference type="InterPro" id="IPR043502">
    <property type="entry name" value="DNA/RNA_pol_sf"/>
</dbReference>
<dbReference type="PROSITE" id="PS50096">
    <property type="entry name" value="IQ"/>
    <property type="match status" value="2"/>
</dbReference>
<evidence type="ECO:0000259" key="6">
    <source>
        <dbReference type="PROSITE" id="PS50878"/>
    </source>
</evidence>
<protein>
    <submittedName>
        <fullName evidence="7">Reverse transcriptase</fullName>
    </submittedName>
</protein>
<dbReference type="SUPFAM" id="SSF53098">
    <property type="entry name" value="Ribonuclease H-like"/>
    <property type="match status" value="1"/>
</dbReference>
<keyword evidence="5" id="KW-0112">Calmodulin-binding</keyword>
<keyword evidence="1" id="KW-0808">Transferase</keyword>
<dbReference type="GO" id="GO:0003676">
    <property type="term" value="F:nucleic acid binding"/>
    <property type="evidence" value="ECO:0007669"/>
    <property type="project" value="InterPro"/>
</dbReference>
<dbReference type="Gene3D" id="2.40.70.10">
    <property type="entry name" value="Acid Proteases"/>
    <property type="match status" value="1"/>
</dbReference>
<dbReference type="SUPFAM" id="SSF56672">
    <property type="entry name" value="DNA/RNA polymerases"/>
    <property type="match status" value="1"/>
</dbReference>
<dbReference type="InterPro" id="IPR050951">
    <property type="entry name" value="Retrovirus_Pol_polyprotein"/>
</dbReference>
<dbReference type="InterPro" id="IPR012337">
    <property type="entry name" value="RNaseH-like_sf"/>
</dbReference>
<keyword evidence="4" id="KW-0255">Endonuclease</keyword>
<proteinExistence type="predicted"/>
<dbReference type="PANTHER" id="PTHR37984:SF5">
    <property type="entry name" value="PROTEIN NYNRIN-LIKE"/>
    <property type="match status" value="1"/>
</dbReference>
<dbReference type="CDD" id="cd00303">
    <property type="entry name" value="retropepsin_like"/>
    <property type="match status" value="1"/>
</dbReference>
<dbReference type="Gene3D" id="3.10.10.10">
    <property type="entry name" value="HIV Type 1 Reverse Transcriptase, subunit A, domain 1"/>
    <property type="match status" value="1"/>
</dbReference>
<dbReference type="Pfam" id="PF00612">
    <property type="entry name" value="IQ"/>
    <property type="match status" value="1"/>
</dbReference>
<dbReference type="Pfam" id="PF00078">
    <property type="entry name" value="RVT_1"/>
    <property type="match status" value="1"/>
</dbReference>
<gene>
    <name evidence="7" type="ORF">Tci_063229</name>
</gene>
<comment type="caution">
    <text evidence="7">The sequence shown here is derived from an EMBL/GenBank/DDBJ whole genome shotgun (WGS) entry which is preliminary data.</text>
</comment>
<reference evidence="7" key="1">
    <citation type="journal article" date="2019" name="Sci. Rep.">
        <title>Draft genome of Tanacetum cinerariifolium, the natural source of mosquito coil.</title>
        <authorList>
            <person name="Yamashiro T."/>
            <person name="Shiraishi A."/>
            <person name="Satake H."/>
            <person name="Nakayama K."/>
        </authorList>
    </citation>
    <scope>NUCLEOTIDE SEQUENCE</scope>
</reference>
<dbReference type="GO" id="GO:0003964">
    <property type="term" value="F:RNA-directed DNA polymerase activity"/>
    <property type="evidence" value="ECO:0007669"/>
    <property type="project" value="UniProtKB-KW"/>
</dbReference>
<dbReference type="InterPro" id="IPR000048">
    <property type="entry name" value="IQ_motif_EF-hand-BS"/>
</dbReference>
<dbReference type="CDD" id="cd01647">
    <property type="entry name" value="RT_LTR"/>
    <property type="match status" value="1"/>
</dbReference>
<evidence type="ECO:0000256" key="2">
    <source>
        <dbReference type="ARBA" id="ARBA00022695"/>
    </source>
</evidence>
<sequence>MGKDSKWLRGLLEMKKDKENMDNSNAKTKKRWSFGKSMKDPSQRVTVENYSTRMRSCMSASEKEQNEHAIAVAATAVAAADTAVASSQAAVAIVRLTSDDKGTLFSGREIWATTKIQSVYRGHLARTALRAFRGLVKFQALVKGFVVRKKVAATLYSMQALLRAQLYSPNSNRVMLKLASMYMFGKALNWHQHFMSHKCSGQTYSLEIVAYEDEGNNVDCEIFEKENICGEEIMPQVSLNAMIGVPSNQTMRVKGHVKKQVLYILVDCGSTHNFLDLHAAKRMGCNLCKMCPLQVSVANGQVMSSVFQCKNFKWTIHGQVFETDVIIFPLKGCEMVLGIQWLATLGVIQFDFKILVMDFMINGKRCVLRGTPQSTLQWMQGKHVSCSLNQMGVEIYTMALCKKDGTWRMCVDYRMLNKYTLKDKFPIPIIEELLDKPYGAKVFSKLDLRSGYHQISMNPGDIHTTAFRTYEGHYEFLIKPFGLTNAPSTIQSLMNTVFKPYLRKFVLVFFDDILVCSKSEEEHWSHLQTVLKTMQQHTLFVKESKCTFAARQVKYLGYIITKKGVSTHPTKIQAMERTTVTAHKVGSLFYGKGLHKGVKKLVRDCDVCQRSKVDLAAYPRLLQPLPIPNRIWSDISMDFIVGFPWSQGKSVIFVVVDRLSKYAHFMALSHPYTASTIAQAFLDSVYKLHGLPDSIVSNRDTKVGLVAYKLDLPSGSQVHVVFHVFQLKLCKGNSFKKGLLPHCGDERLLSVEPKKILDRRIGKVNNREAVMF</sequence>
<dbReference type="Pfam" id="PF08284">
    <property type="entry name" value="RVP_2"/>
    <property type="match status" value="1"/>
</dbReference>
<dbReference type="GO" id="GO:0004519">
    <property type="term" value="F:endonuclease activity"/>
    <property type="evidence" value="ECO:0007669"/>
    <property type="project" value="UniProtKB-KW"/>
</dbReference>
<dbReference type="Gene3D" id="3.30.420.10">
    <property type="entry name" value="Ribonuclease H-like superfamily/Ribonuclease H"/>
    <property type="match status" value="1"/>
</dbReference>
<dbReference type="InterPro" id="IPR021109">
    <property type="entry name" value="Peptidase_aspartic_dom_sf"/>
</dbReference>
<dbReference type="InterPro" id="IPR036397">
    <property type="entry name" value="RNaseH_sf"/>
</dbReference>
<evidence type="ECO:0000256" key="3">
    <source>
        <dbReference type="ARBA" id="ARBA00022722"/>
    </source>
</evidence>
<dbReference type="AlphaFoldDB" id="A0A6L2NY77"/>
<evidence type="ECO:0000256" key="5">
    <source>
        <dbReference type="ARBA" id="ARBA00022860"/>
    </source>
</evidence>
<evidence type="ECO:0000256" key="1">
    <source>
        <dbReference type="ARBA" id="ARBA00022679"/>
    </source>
</evidence>
<dbReference type="InterPro" id="IPR000477">
    <property type="entry name" value="RT_dom"/>
</dbReference>
<dbReference type="InterPro" id="IPR043128">
    <property type="entry name" value="Rev_trsase/Diguanyl_cyclase"/>
</dbReference>
<evidence type="ECO:0000313" key="7">
    <source>
        <dbReference type="EMBL" id="GEU91251.1"/>
    </source>
</evidence>
<keyword evidence="2" id="KW-0548">Nucleotidyltransferase</keyword>
<organism evidence="7">
    <name type="scientific">Tanacetum cinerariifolium</name>
    <name type="common">Dalmatian daisy</name>
    <name type="synonym">Chrysanthemum cinerariifolium</name>
    <dbReference type="NCBI Taxonomy" id="118510"/>
    <lineage>
        <taxon>Eukaryota</taxon>
        <taxon>Viridiplantae</taxon>
        <taxon>Streptophyta</taxon>
        <taxon>Embryophyta</taxon>
        <taxon>Tracheophyta</taxon>
        <taxon>Spermatophyta</taxon>
        <taxon>Magnoliopsida</taxon>
        <taxon>eudicotyledons</taxon>
        <taxon>Gunneridae</taxon>
        <taxon>Pentapetalae</taxon>
        <taxon>asterids</taxon>
        <taxon>campanulids</taxon>
        <taxon>Asterales</taxon>
        <taxon>Asteraceae</taxon>
        <taxon>Asteroideae</taxon>
        <taxon>Anthemideae</taxon>
        <taxon>Anthemidinae</taxon>
        <taxon>Tanacetum</taxon>
    </lineage>
</organism>
<name>A0A6L2NY77_TANCI</name>
<keyword evidence="4" id="KW-0378">Hydrolase</keyword>
<dbReference type="PROSITE" id="PS50878">
    <property type="entry name" value="RT_POL"/>
    <property type="match status" value="1"/>
</dbReference>